<protein>
    <recommendedName>
        <fullName evidence="4">F-box domain-containing protein</fullName>
    </recommendedName>
</protein>
<evidence type="ECO:0008006" key="4">
    <source>
        <dbReference type="Google" id="ProtNLM"/>
    </source>
</evidence>
<accession>A0A284R7A4</accession>
<dbReference type="Proteomes" id="UP000219338">
    <property type="component" value="Unassembled WGS sequence"/>
</dbReference>
<organism evidence="2 3">
    <name type="scientific">Armillaria ostoyae</name>
    <name type="common">Armillaria root rot fungus</name>
    <dbReference type="NCBI Taxonomy" id="47428"/>
    <lineage>
        <taxon>Eukaryota</taxon>
        <taxon>Fungi</taxon>
        <taxon>Dikarya</taxon>
        <taxon>Basidiomycota</taxon>
        <taxon>Agaricomycotina</taxon>
        <taxon>Agaricomycetes</taxon>
        <taxon>Agaricomycetidae</taxon>
        <taxon>Agaricales</taxon>
        <taxon>Marasmiineae</taxon>
        <taxon>Physalacriaceae</taxon>
        <taxon>Armillaria</taxon>
    </lineage>
</organism>
<dbReference type="EMBL" id="FUEG01000005">
    <property type="protein sequence ID" value="SJL04596.1"/>
    <property type="molecule type" value="Genomic_DNA"/>
</dbReference>
<proteinExistence type="predicted"/>
<feature type="transmembrane region" description="Helical" evidence="1">
    <location>
        <begin position="323"/>
        <end position="348"/>
    </location>
</feature>
<name>A0A284R7A4_ARMOS</name>
<keyword evidence="3" id="KW-1185">Reference proteome</keyword>
<dbReference type="OMA" id="PLMHEIC"/>
<keyword evidence="1" id="KW-0812">Transmembrane</keyword>
<dbReference type="AlphaFoldDB" id="A0A284R7A4"/>
<feature type="transmembrane region" description="Helical" evidence="1">
    <location>
        <begin position="280"/>
        <end position="302"/>
    </location>
</feature>
<evidence type="ECO:0000313" key="3">
    <source>
        <dbReference type="Proteomes" id="UP000219338"/>
    </source>
</evidence>
<reference evidence="3" key="1">
    <citation type="journal article" date="2017" name="Nat. Ecol. Evol.">
        <title>Genome expansion and lineage-specific genetic innovations in the forest pathogenic fungi Armillaria.</title>
        <authorList>
            <person name="Sipos G."/>
            <person name="Prasanna A.N."/>
            <person name="Walter M.C."/>
            <person name="O'Connor E."/>
            <person name="Balint B."/>
            <person name="Krizsan K."/>
            <person name="Kiss B."/>
            <person name="Hess J."/>
            <person name="Varga T."/>
            <person name="Slot J."/>
            <person name="Riley R."/>
            <person name="Boka B."/>
            <person name="Rigling D."/>
            <person name="Barry K."/>
            <person name="Lee J."/>
            <person name="Mihaltcheva S."/>
            <person name="LaButti K."/>
            <person name="Lipzen A."/>
            <person name="Waldron R."/>
            <person name="Moloney N.M."/>
            <person name="Sperisen C."/>
            <person name="Kredics L."/>
            <person name="Vagvoelgyi C."/>
            <person name="Patrignani A."/>
            <person name="Fitzpatrick D."/>
            <person name="Nagy I."/>
            <person name="Doyle S."/>
            <person name="Anderson J.B."/>
            <person name="Grigoriev I.V."/>
            <person name="Gueldener U."/>
            <person name="Muensterkoetter M."/>
            <person name="Nagy L.G."/>
        </authorList>
    </citation>
    <scope>NUCLEOTIDE SEQUENCE [LARGE SCALE GENOMIC DNA]</scope>
    <source>
        <strain evidence="3">C18/9</strain>
    </source>
</reference>
<dbReference type="OrthoDB" id="3056777at2759"/>
<keyword evidence="1" id="KW-1133">Transmembrane helix</keyword>
<sequence>MLNELLLLISAELGIKDIAFLGSMCHHLNHVILSEFITSTHLSFEHLQSESLEPTTELTHPFSALQLPLLCLENTPVIPTITLSFSSDFMTEVMLVSCFMQLISYVPSLRISFKEIIFMLPEGNTGTGTCVFDNFWQLCKRLSTWDCCSLILGYDVEGLENVLSSSHRHFLPSPFRSLLALSIPPQPPKMLDWVVLSMNESPVQLVIMDGTFEPTLSRLTLPALYSLTCIYIDTIGGMTVDMITFLGHHPSITSIHLDGDYFRQQDRQLVSRELWPLPHLYSLAAMINMLYIMLSIPSLFPLMHEICVNGPIINSRLGTTKECFLLLSSVLMLVSSTPAVQSLALPFLNHFDGDAWNSFTLPGCRPESFLTKITKVTMYDGSPTFLTLDGWDPFNMIETISRFPSLRVLEVDGSAFSVKMGFSPGEEKWELVFEAWISSLTFCIWSTLWKNIRLWLPLFLLSVEKFE</sequence>
<keyword evidence="1" id="KW-0472">Membrane</keyword>
<gene>
    <name evidence="2" type="ORF">ARMOST_07964</name>
</gene>
<evidence type="ECO:0000313" key="2">
    <source>
        <dbReference type="EMBL" id="SJL04596.1"/>
    </source>
</evidence>
<evidence type="ECO:0000256" key="1">
    <source>
        <dbReference type="SAM" id="Phobius"/>
    </source>
</evidence>